<dbReference type="InterPro" id="IPR013087">
    <property type="entry name" value="Znf_C2H2_type"/>
</dbReference>
<protein>
    <recommendedName>
        <fullName evidence="1">C2H2-type domain-containing protein</fullName>
    </recommendedName>
</protein>
<dbReference type="EMBL" id="MN740350">
    <property type="protein sequence ID" value="QHU01801.1"/>
    <property type="molecule type" value="Genomic_DNA"/>
</dbReference>
<sequence>MKWNIKKQQWVNSFSCNHCFKVFETKYTLATHIKKFHTKLK</sequence>
<dbReference type="PROSITE" id="PS00028">
    <property type="entry name" value="ZINC_FINGER_C2H2_1"/>
    <property type="match status" value="1"/>
</dbReference>
<feature type="domain" description="C2H2-type" evidence="1">
    <location>
        <begin position="14"/>
        <end position="41"/>
    </location>
</feature>
<dbReference type="Gene3D" id="3.30.160.60">
    <property type="entry name" value="Classic Zinc Finger"/>
    <property type="match status" value="1"/>
</dbReference>
<dbReference type="PROSITE" id="PS50157">
    <property type="entry name" value="ZINC_FINGER_C2H2_2"/>
    <property type="match status" value="1"/>
</dbReference>
<reference evidence="2" key="1">
    <citation type="journal article" date="2020" name="Nature">
        <title>Giant virus diversity and host interactions through global metagenomics.</title>
        <authorList>
            <person name="Schulz F."/>
            <person name="Roux S."/>
            <person name="Paez-Espino D."/>
            <person name="Jungbluth S."/>
            <person name="Walsh D.A."/>
            <person name="Denef V.J."/>
            <person name="McMahon K.D."/>
            <person name="Konstantinidis K.T."/>
            <person name="Eloe-Fadrosh E.A."/>
            <person name="Kyrpides N.C."/>
            <person name="Woyke T."/>
        </authorList>
    </citation>
    <scope>NUCLEOTIDE SEQUENCE</scope>
    <source>
        <strain evidence="2">GVMAG-M-3300025880-56</strain>
    </source>
</reference>
<dbReference type="SUPFAM" id="SSF57667">
    <property type="entry name" value="beta-beta-alpha zinc fingers"/>
    <property type="match status" value="1"/>
</dbReference>
<proteinExistence type="predicted"/>
<organism evidence="2">
    <name type="scientific">viral metagenome</name>
    <dbReference type="NCBI Taxonomy" id="1070528"/>
    <lineage>
        <taxon>unclassified sequences</taxon>
        <taxon>metagenomes</taxon>
        <taxon>organismal metagenomes</taxon>
    </lineage>
</organism>
<evidence type="ECO:0000313" key="2">
    <source>
        <dbReference type="EMBL" id="QHU01801.1"/>
    </source>
</evidence>
<evidence type="ECO:0000259" key="1">
    <source>
        <dbReference type="PROSITE" id="PS50157"/>
    </source>
</evidence>
<accession>A0A6C0JAI6</accession>
<dbReference type="Pfam" id="PF00096">
    <property type="entry name" value="zf-C2H2"/>
    <property type="match status" value="1"/>
</dbReference>
<dbReference type="AlphaFoldDB" id="A0A6C0JAI6"/>
<dbReference type="InterPro" id="IPR036236">
    <property type="entry name" value="Znf_C2H2_sf"/>
</dbReference>
<name>A0A6C0JAI6_9ZZZZ</name>